<dbReference type="Gene3D" id="1.10.1280.10">
    <property type="entry name" value="Di-copper center containing domain from catechol oxidase"/>
    <property type="match status" value="1"/>
</dbReference>
<dbReference type="EMBL" id="JAUBYV010000013">
    <property type="protein sequence ID" value="KAK2623544.1"/>
    <property type="molecule type" value="Genomic_DNA"/>
</dbReference>
<protein>
    <recommendedName>
        <fullName evidence="4">Tyrosinase copper-binding domain-containing protein</fullName>
    </recommendedName>
</protein>
<keyword evidence="6" id="KW-1185">Reference proteome</keyword>
<dbReference type="GO" id="GO:0016491">
    <property type="term" value="F:oxidoreductase activity"/>
    <property type="evidence" value="ECO:0007669"/>
    <property type="project" value="UniProtKB-KW"/>
</dbReference>
<dbReference type="InterPro" id="IPR050316">
    <property type="entry name" value="Tyrosinase/Hemocyanin"/>
</dbReference>
<organism evidence="5 6">
    <name type="scientific">Diplocarpon rosae</name>
    <dbReference type="NCBI Taxonomy" id="946125"/>
    <lineage>
        <taxon>Eukaryota</taxon>
        <taxon>Fungi</taxon>
        <taxon>Dikarya</taxon>
        <taxon>Ascomycota</taxon>
        <taxon>Pezizomycotina</taxon>
        <taxon>Leotiomycetes</taxon>
        <taxon>Helotiales</taxon>
        <taxon>Drepanopezizaceae</taxon>
        <taxon>Diplocarpon</taxon>
    </lineage>
</organism>
<evidence type="ECO:0000256" key="3">
    <source>
        <dbReference type="SAM" id="SignalP"/>
    </source>
</evidence>
<dbReference type="PANTHER" id="PTHR11474">
    <property type="entry name" value="TYROSINASE FAMILY MEMBER"/>
    <property type="match status" value="1"/>
</dbReference>
<dbReference type="SUPFAM" id="SSF48056">
    <property type="entry name" value="Di-copper centre-containing domain"/>
    <property type="match status" value="1"/>
</dbReference>
<dbReference type="PRINTS" id="PR00092">
    <property type="entry name" value="TYROSINASE"/>
</dbReference>
<gene>
    <name evidence="5" type="ORF">QTJ16_007098</name>
</gene>
<keyword evidence="1" id="KW-0479">Metal-binding</keyword>
<comment type="caution">
    <text evidence="5">The sequence shown here is derived from an EMBL/GenBank/DDBJ whole genome shotgun (WGS) entry which is preliminary data.</text>
</comment>
<reference evidence="5" key="1">
    <citation type="submission" date="2023-06" db="EMBL/GenBank/DDBJ databases">
        <title>Draft genome of Marssonina rosae.</title>
        <authorList>
            <person name="Cheng Q."/>
        </authorList>
    </citation>
    <scope>NUCLEOTIDE SEQUENCE</scope>
    <source>
        <strain evidence="5">R4</strain>
    </source>
</reference>
<dbReference type="InterPro" id="IPR002227">
    <property type="entry name" value="Tyrosinase_Cu-bd"/>
</dbReference>
<keyword evidence="2" id="KW-0560">Oxidoreductase</keyword>
<accession>A0AAD9SV73</accession>
<evidence type="ECO:0000313" key="6">
    <source>
        <dbReference type="Proteomes" id="UP001285354"/>
    </source>
</evidence>
<dbReference type="AlphaFoldDB" id="A0AAD9SV73"/>
<dbReference type="PANTHER" id="PTHR11474:SF125">
    <property type="entry name" value="N-ACETYL-6-HYDROXYTRYPTOPHAN OXIDASE IVOB-RELATED"/>
    <property type="match status" value="1"/>
</dbReference>
<evidence type="ECO:0000313" key="5">
    <source>
        <dbReference type="EMBL" id="KAK2623544.1"/>
    </source>
</evidence>
<feature type="domain" description="Tyrosinase copper-binding" evidence="4">
    <location>
        <begin position="110"/>
        <end position="326"/>
    </location>
</feature>
<sequence length="384" mass="41640">MKTSTRSLVLVLVLAAAGVCAAGGYHASPIKPSTTNSTLDALVDSATANIWAMLDARRTDPSATCTSKNVAVRMEWSKVPPAQKIEYIQAVKCLQRKAPITPQSVAPGVRSRFDDFAALHIKQTPRVHFTSQFYTWHRLFTHLYEKALREECGYTGYQPYWDWSSTTTLAAHPLFDGSATSLGGNGVPTVHTTSILIPTPNLINFTIPSGSGGGCITSGPFADMSVNLGPNGPPLVDGVSYNPRCLTRDFRDRVLSANLSYDRVAELVMQERLEAFDAVMTSGINLHGSGHAALGGEQVDFWGSPQDPSFHFHHGQVDRLYSLWQGLNQTVRTKEVIGTRTIMNQPPSAPGTLDTIVFMGFLGPAETIGELSSTIDGPFCYVYG</sequence>
<evidence type="ECO:0000256" key="1">
    <source>
        <dbReference type="ARBA" id="ARBA00022723"/>
    </source>
</evidence>
<dbReference type="Proteomes" id="UP001285354">
    <property type="component" value="Unassembled WGS sequence"/>
</dbReference>
<feature type="signal peptide" evidence="3">
    <location>
        <begin position="1"/>
        <end position="21"/>
    </location>
</feature>
<feature type="chain" id="PRO_5042121231" description="Tyrosinase copper-binding domain-containing protein" evidence="3">
    <location>
        <begin position="22"/>
        <end position="384"/>
    </location>
</feature>
<evidence type="ECO:0000256" key="2">
    <source>
        <dbReference type="ARBA" id="ARBA00023002"/>
    </source>
</evidence>
<dbReference type="GO" id="GO:0046872">
    <property type="term" value="F:metal ion binding"/>
    <property type="evidence" value="ECO:0007669"/>
    <property type="project" value="UniProtKB-KW"/>
</dbReference>
<proteinExistence type="predicted"/>
<name>A0AAD9SV73_9HELO</name>
<evidence type="ECO:0000259" key="4">
    <source>
        <dbReference type="Pfam" id="PF00264"/>
    </source>
</evidence>
<dbReference type="Pfam" id="PF00264">
    <property type="entry name" value="Tyrosinase"/>
    <property type="match status" value="1"/>
</dbReference>
<keyword evidence="3" id="KW-0732">Signal</keyword>
<dbReference type="InterPro" id="IPR008922">
    <property type="entry name" value="Di-copper_centre_dom_sf"/>
</dbReference>